<dbReference type="RefSeq" id="WP_189858412.1">
    <property type="nucleotide sequence ID" value="NZ_BMVW01000003.1"/>
</dbReference>
<name>A0A918UGR9_9ACTN</name>
<gene>
    <name evidence="2" type="ORF">GCM10010365_26190</name>
</gene>
<feature type="region of interest" description="Disordered" evidence="1">
    <location>
        <begin position="84"/>
        <end position="107"/>
    </location>
</feature>
<sequence length="107" mass="11698">MIIALWTEQWWSDDLGPTGGYVGEAETPTWAAAVHEVWGDGVLTAMDELRERMEAGADPLRGQQRCLAVARAWKELTEALGCPEVTEPEPGKPLKVTDLWPIGPAAE</sequence>
<dbReference type="EMBL" id="BMVW01000003">
    <property type="protein sequence ID" value="GGZ05706.1"/>
    <property type="molecule type" value="Genomic_DNA"/>
</dbReference>
<evidence type="ECO:0000256" key="1">
    <source>
        <dbReference type="SAM" id="MobiDB-lite"/>
    </source>
</evidence>
<reference evidence="2" key="2">
    <citation type="submission" date="2020-09" db="EMBL/GenBank/DDBJ databases">
        <authorList>
            <person name="Sun Q."/>
            <person name="Ohkuma M."/>
        </authorList>
    </citation>
    <scope>NUCLEOTIDE SEQUENCE</scope>
    <source>
        <strain evidence="2">JCM 4815</strain>
    </source>
</reference>
<dbReference type="Proteomes" id="UP000622166">
    <property type="component" value="Unassembled WGS sequence"/>
</dbReference>
<comment type="caution">
    <text evidence="2">The sequence shown here is derived from an EMBL/GenBank/DDBJ whole genome shotgun (WGS) entry which is preliminary data.</text>
</comment>
<evidence type="ECO:0000313" key="2">
    <source>
        <dbReference type="EMBL" id="GGZ05706.1"/>
    </source>
</evidence>
<protein>
    <submittedName>
        <fullName evidence="2">Uncharacterized protein</fullName>
    </submittedName>
</protein>
<organism evidence="2 3">
    <name type="scientific">Streptomyces poonensis</name>
    <dbReference type="NCBI Taxonomy" id="68255"/>
    <lineage>
        <taxon>Bacteria</taxon>
        <taxon>Bacillati</taxon>
        <taxon>Actinomycetota</taxon>
        <taxon>Actinomycetes</taxon>
        <taxon>Kitasatosporales</taxon>
        <taxon>Streptomycetaceae</taxon>
        <taxon>Streptomyces</taxon>
    </lineage>
</organism>
<keyword evidence="3" id="KW-1185">Reference proteome</keyword>
<proteinExistence type="predicted"/>
<accession>A0A918UGR9</accession>
<dbReference type="AlphaFoldDB" id="A0A918UGR9"/>
<evidence type="ECO:0000313" key="3">
    <source>
        <dbReference type="Proteomes" id="UP000622166"/>
    </source>
</evidence>
<reference evidence="2" key="1">
    <citation type="journal article" date="2014" name="Int. J. Syst. Evol. Microbiol.">
        <title>Complete genome sequence of Corynebacterium casei LMG S-19264T (=DSM 44701T), isolated from a smear-ripened cheese.</title>
        <authorList>
            <consortium name="US DOE Joint Genome Institute (JGI-PGF)"/>
            <person name="Walter F."/>
            <person name="Albersmeier A."/>
            <person name="Kalinowski J."/>
            <person name="Ruckert C."/>
        </authorList>
    </citation>
    <scope>NUCLEOTIDE SEQUENCE</scope>
    <source>
        <strain evidence="2">JCM 4815</strain>
    </source>
</reference>